<name>A0A0P1NZR7_9BACT</name>
<dbReference type="SMART" id="SM00226">
    <property type="entry name" value="LMWPc"/>
    <property type="match status" value="1"/>
</dbReference>
<accession>A0A0P1NZR7</accession>
<protein>
    <submittedName>
        <fullName evidence="3">Protein tyrosine phosphatase</fullName>
    </submittedName>
</protein>
<dbReference type="Pfam" id="PF01451">
    <property type="entry name" value="LMWPc"/>
    <property type="match status" value="1"/>
</dbReference>
<dbReference type="AlphaFoldDB" id="A0A0P1NZR7"/>
<dbReference type="Gene3D" id="3.40.50.2300">
    <property type="match status" value="1"/>
</dbReference>
<dbReference type="Proteomes" id="UP000199197">
    <property type="component" value="Unassembled WGS sequence"/>
</dbReference>
<dbReference type="SUPFAM" id="SSF52788">
    <property type="entry name" value="Phosphotyrosine protein phosphatases I"/>
    <property type="match status" value="1"/>
</dbReference>
<reference evidence="4" key="1">
    <citation type="submission" date="2015-11" db="EMBL/GenBank/DDBJ databases">
        <authorList>
            <person name="Varghese N."/>
        </authorList>
    </citation>
    <scope>NUCLEOTIDE SEQUENCE [LARGE SCALE GENOMIC DNA]</scope>
    <source>
        <strain evidence="4">JGI-23</strain>
    </source>
</reference>
<organism evidence="3 4">
    <name type="scientific">Candidatus Chryseopegocella kryptomonas</name>
    <dbReference type="NCBI Taxonomy" id="1633643"/>
    <lineage>
        <taxon>Bacteria</taxon>
        <taxon>Pseudomonadati</taxon>
        <taxon>Candidatus Kryptoniota</taxon>
        <taxon>Candidatus Chryseopegocella</taxon>
    </lineage>
</organism>
<evidence type="ECO:0000259" key="2">
    <source>
        <dbReference type="SMART" id="SM00226"/>
    </source>
</evidence>
<sequence length="148" mass="16909">MLRVLFLCTGNSCRSQMAEGLLRHFGNNKFEVFSAGTHPSFVHPLAIEAMREIGIDISNHRSKSVMEFLGQEFDYVITVCDKAKESCPTFPGDVKRIHWSFEDPAEATGTKEERMRIFRKVRDEIKSHILEFIKQVETKSEIENASGN</sequence>
<dbReference type="InterPro" id="IPR036196">
    <property type="entry name" value="Ptyr_pPase_sf"/>
</dbReference>
<dbReference type="PANTHER" id="PTHR43428">
    <property type="entry name" value="ARSENATE REDUCTASE"/>
    <property type="match status" value="1"/>
</dbReference>
<feature type="domain" description="Phosphotyrosine protein phosphatase I" evidence="2">
    <location>
        <begin position="2"/>
        <end position="135"/>
    </location>
</feature>
<evidence type="ECO:0000256" key="1">
    <source>
        <dbReference type="ARBA" id="ARBA00022849"/>
    </source>
</evidence>
<dbReference type="CDD" id="cd16345">
    <property type="entry name" value="LMWP_ArsC"/>
    <property type="match status" value="1"/>
</dbReference>
<dbReference type="OrthoDB" id="9793058at2"/>
<gene>
    <name evidence="3" type="ORF">JGI23_01933</name>
</gene>
<dbReference type="RefSeq" id="WP_092351143.1">
    <property type="nucleotide sequence ID" value="NZ_CZVW01000037.1"/>
</dbReference>
<evidence type="ECO:0000313" key="3">
    <source>
        <dbReference type="EMBL" id="CUT05316.1"/>
    </source>
</evidence>
<evidence type="ECO:0000313" key="4">
    <source>
        <dbReference type="Proteomes" id="UP000199197"/>
    </source>
</evidence>
<dbReference type="EMBL" id="CZVW01000037">
    <property type="protein sequence ID" value="CUT05316.1"/>
    <property type="molecule type" value="Genomic_DNA"/>
</dbReference>
<dbReference type="InterPro" id="IPR023485">
    <property type="entry name" value="Ptyr_pPase"/>
</dbReference>
<dbReference type="PANTHER" id="PTHR43428:SF1">
    <property type="entry name" value="ARSENATE REDUCTASE"/>
    <property type="match status" value="1"/>
</dbReference>
<dbReference type="GO" id="GO:0046685">
    <property type="term" value="P:response to arsenic-containing substance"/>
    <property type="evidence" value="ECO:0007669"/>
    <property type="project" value="UniProtKB-KW"/>
</dbReference>
<keyword evidence="4" id="KW-1185">Reference proteome</keyword>
<keyword evidence="1" id="KW-0059">Arsenical resistance</keyword>
<proteinExistence type="predicted"/>